<evidence type="ECO:0000313" key="2">
    <source>
        <dbReference type="Proteomes" id="UP000008457"/>
    </source>
</evidence>
<reference evidence="2" key="1">
    <citation type="submission" date="2010-11" db="EMBL/GenBank/DDBJ databases">
        <title>The complete genome of Mahella australiensis DSM 15567.</title>
        <authorList>
            <consortium name="US DOE Joint Genome Institute (JGI-PGF)"/>
            <person name="Lucas S."/>
            <person name="Copeland A."/>
            <person name="Lapidus A."/>
            <person name="Bruce D."/>
            <person name="Goodwin L."/>
            <person name="Pitluck S."/>
            <person name="Kyrpides N."/>
            <person name="Mavromatis K."/>
            <person name="Pagani I."/>
            <person name="Ivanova N."/>
            <person name="Teshima H."/>
            <person name="Brettin T."/>
            <person name="Detter J.C."/>
            <person name="Han C."/>
            <person name="Tapia R."/>
            <person name="Land M."/>
            <person name="Hauser L."/>
            <person name="Markowitz V."/>
            <person name="Cheng J.-F."/>
            <person name="Hugenholtz P."/>
            <person name="Woyke T."/>
            <person name="Wu D."/>
            <person name="Spring S."/>
            <person name="Pukall R."/>
            <person name="Steenblock K."/>
            <person name="Schneider S."/>
            <person name="Klenk H.-P."/>
            <person name="Eisen J.A."/>
        </authorList>
    </citation>
    <scope>NUCLEOTIDE SEQUENCE [LARGE SCALE GENOMIC DNA]</scope>
    <source>
        <strain evidence="2">DSM 15567 / CIP 107919 / 50-1 BON</strain>
    </source>
</reference>
<organism evidence="1 2">
    <name type="scientific">Mahella australiensis (strain DSM 15567 / CIP 107919 / 50-1 BON)</name>
    <dbReference type="NCBI Taxonomy" id="697281"/>
    <lineage>
        <taxon>Bacteria</taxon>
        <taxon>Bacillati</taxon>
        <taxon>Bacillota</taxon>
        <taxon>Clostridia</taxon>
        <taxon>Thermoanaerobacterales</taxon>
        <taxon>Thermoanaerobacterales Family IV. Incertae Sedis</taxon>
        <taxon>Mahella</taxon>
    </lineage>
</organism>
<reference evidence="1 2" key="2">
    <citation type="journal article" date="2011" name="Stand. Genomic Sci.">
        <title>Complete genome sequence of Mahella australiensis type strain (50-1 BON).</title>
        <authorList>
            <person name="Sikorski J."/>
            <person name="Teshima H."/>
            <person name="Nolan M."/>
            <person name="Lucas S."/>
            <person name="Hammon N."/>
            <person name="Deshpande S."/>
            <person name="Cheng J.F."/>
            <person name="Pitluck S."/>
            <person name="Liolios K."/>
            <person name="Pagani I."/>
            <person name="Ivanova N."/>
            <person name="Huntemann M."/>
            <person name="Mavromatis K."/>
            <person name="Ovchinikova G."/>
            <person name="Pati A."/>
            <person name="Tapia R."/>
            <person name="Han C."/>
            <person name="Goodwin L."/>
            <person name="Chen A."/>
            <person name="Palaniappan K."/>
            <person name="Land M."/>
            <person name="Hauser L."/>
            <person name="Ngatchou-Djao O.D."/>
            <person name="Rohde M."/>
            <person name="Pukall R."/>
            <person name="Spring S."/>
            <person name="Abt B."/>
            <person name="Goker M."/>
            <person name="Detter J.C."/>
            <person name="Woyke T."/>
            <person name="Bristow J."/>
            <person name="Markowitz V."/>
            <person name="Hugenholtz P."/>
            <person name="Eisen J.A."/>
            <person name="Kyrpides N.C."/>
            <person name="Klenk H.P."/>
            <person name="Lapidus A."/>
        </authorList>
    </citation>
    <scope>NUCLEOTIDE SEQUENCE [LARGE SCALE GENOMIC DNA]</scope>
    <source>
        <strain evidence="2">DSM 15567 / CIP 107919 / 50-1 BON</strain>
    </source>
</reference>
<proteinExistence type="predicted"/>
<gene>
    <name evidence="1" type="ordered locus">Mahau_0697</name>
</gene>
<accession>F4A0M0</accession>
<evidence type="ECO:0000313" key="1">
    <source>
        <dbReference type="EMBL" id="AEE95899.1"/>
    </source>
</evidence>
<name>F4A0M0_MAHA5</name>
<dbReference type="AlphaFoldDB" id="F4A0M0"/>
<dbReference type="EMBL" id="CP002360">
    <property type="protein sequence ID" value="AEE95899.1"/>
    <property type="molecule type" value="Genomic_DNA"/>
</dbReference>
<dbReference type="HOGENOM" id="CLU_2569748_0_0_9"/>
<protein>
    <submittedName>
        <fullName evidence="1">Uncharacterized protein</fullName>
    </submittedName>
</protein>
<keyword evidence="2" id="KW-1185">Reference proteome</keyword>
<dbReference type="KEGG" id="mas:Mahau_0697"/>
<dbReference type="Proteomes" id="UP000008457">
    <property type="component" value="Chromosome"/>
</dbReference>
<dbReference type="RefSeq" id="WP_013780329.1">
    <property type="nucleotide sequence ID" value="NC_015520.1"/>
</dbReference>
<sequence>MIISKYSSIGEFVEELKSFYDIKFEYNGRAYSICPINGVYVAGEANGDDQTFKTIEGLINNFKLDGKPLKNVILEVKILVR</sequence>